<keyword evidence="2" id="KW-1185">Reference proteome</keyword>
<evidence type="ECO:0000313" key="2">
    <source>
        <dbReference type="Proteomes" id="UP000544090"/>
    </source>
</evidence>
<dbReference type="Proteomes" id="UP000544090">
    <property type="component" value="Unassembled WGS sequence"/>
</dbReference>
<evidence type="ECO:0000313" key="1">
    <source>
        <dbReference type="EMBL" id="NKX56313.1"/>
    </source>
</evidence>
<organism evidence="1 2">
    <name type="scientific">Arthrobacter mobilis</name>
    <dbReference type="NCBI Taxonomy" id="2724944"/>
    <lineage>
        <taxon>Bacteria</taxon>
        <taxon>Bacillati</taxon>
        <taxon>Actinomycetota</taxon>
        <taxon>Actinomycetes</taxon>
        <taxon>Micrococcales</taxon>
        <taxon>Micrococcaceae</taxon>
        <taxon>Arthrobacter</taxon>
    </lineage>
</organism>
<dbReference type="EMBL" id="JAAZSQ010000022">
    <property type="protein sequence ID" value="NKX56313.1"/>
    <property type="molecule type" value="Genomic_DNA"/>
</dbReference>
<dbReference type="AlphaFoldDB" id="A0A7X6HHK2"/>
<reference evidence="1 2" key="1">
    <citation type="submission" date="2020-04" db="EMBL/GenBank/DDBJ databases">
        <title>Arthrobacter sp. nov.</title>
        <authorList>
            <person name="Liu S."/>
        </authorList>
    </citation>
    <scope>NUCLEOTIDE SEQUENCE [LARGE SCALE GENOMIC DNA]</scope>
    <source>
        <strain evidence="1 2">E918</strain>
    </source>
</reference>
<sequence>MNDPTEPADPAEAGQAGLAALPESEPTVDEINRELTLARQALAETGCIAERAGQDPDTGEIIIEVKDCPEPKPFFALWFMHSLFRAGNYRVNWTLADTRVQASMGRITNREERARNYAGRAVDLLDAAGNTPATASRQILSQQTRDACRKMAGKIRREAGEDAPLAGLFEAIAAGRPATVNPVGMNLAAQQLLRLAPPTRQELNISATHEMRKADDPKDKFFWRTIMYATLPLNH</sequence>
<comment type="caution">
    <text evidence="1">The sequence shown here is derived from an EMBL/GenBank/DDBJ whole genome shotgun (WGS) entry which is preliminary data.</text>
</comment>
<proteinExistence type="predicted"/>
<gene>
    <name evidence="1" type="ORF">HGG74_17635</name>
</gene>
<name>A0A7X6HHK2_9MICC</name>
<dbReference type="RefSeq" id="WP_168488480.1">
    <property type="nucleotide sequence ID" value="NZ_JAAZSQ010000022.1"/>
</dbReference>
<protein>
    <submittedName>
        <fullName evidence="1">Uncharacterized protein</fullName>
    </submittedName>
</protein>
<accession>A0A7X6HHK2</accession>